<evidence type="ECO:0000259" key="2">
    <source>
        <dbReference type="Pfam" id="PF01575"/>
    </source>
</evidence>
<dbReference type="OrthoDB" id="9796589at2"/>
<feature type="domain" description="MaoC-like" evidence="2">
    <location>
        <begin position="17"/>
        <end position="116"/>
    </location>
</feature>
<dbReference type="PANTHER" id="PTHR43664:SF1">
    <property type="entry name" value="BETA-METHYLMALYL-COA DEHYDRATASE"/>
    <property type="match status" value="1"/>
</dbReference>
<evidence type="ECO:0000256" key="1">
    <source>
        <dbReference type="ARBA" id="ARBA00005254"/>
    </source>
</evidence>
<reference evidence="3 4" key="1">
    <citation type="submission" date="2019-03" db="EMBL/GenBank/DDBJ databases">
        <title>Draft genome sequences of novel Actinobacteria.</title>
        <authorList>
            <person name="Sahin N."/>
            <person name="Ay H."/>
            <person name="Saygin H."/>
        </authorList>
    </citation>
    <scope>NUCLEOTIDE SEQUENCE [LARGE SCALE GENOMIC DNA]</scope>
    <source>
        <strain evidence="3 4">DSM 45347</strain>
    </source>
</reference>
<dbReference type="EMBL" id="SMJW01000030">
    <property type="protein sequence ID" value="TDC17644.1"/>
    <property type="molecule type" value="Genomic_DNA"/>
</dbReference>
<proteinExistence type="inferred from homology"/>
<sequence length="159" mass="16761">MTALKPVLPAAFAAGATLRTPGRTLTSGDFAAIINATWENGPLHTDDEYMSGTGFGRRILGGPCLLAIAAGLSSPTMYASWAAAGLDCHAALGIDEVRYEAPVFENDTITVDIEVHTLEPTPGGSAFVGRVRDVVRKQDGTTVLTMRRGYLLKPIAEDA</sequence>
<protein>
    <recommendedName>
        <fullName evidence="2">MaoC-like domain-containing protein</fullName>
    </recommendedName>
</protein>
<evidence type="ECO:0000313" key="3">
    <source>
        <dbReference type="EMBL" id="TDC17644.1"/>
    </source>
</evidence>
<organism evidence="3 4">
    <name type="scientific">Actinomadura bangladeshensis</name>
    <dbReference type="NCBI Taxonomy" id="453573"/>
    <lineage>
        <taxon>Bacteria</taxon>
        <taxon>Bacillati</taxon>
        <taxon>Actinomycetota</taxon>
        <taxon>Actinomycetes</taxon>
        <taxon>Streptosporangiales</taxon>
        <taxon>Thermomonosporaceae</taxon>
        <taxon>Actinomadura</taxon>
    </lineage>
</organism>
<dbReference type="SUPFAM" id="SSF54637">
    <property type="entry name" value="Thioesterase/thiol ester dehydrase-isomerase"/>
    <property type="match status" value="1"/>
</dbReference>
<gene>
    <name evidence="3" type="ORF">E1284_08690</name>
</gene>
<dbReference type="InterPro" id="IPR029069">
    <property type="entry name" value="HotDog_dom_sf"/>
</dbReference>
<keyword evidence="4" id="KW-1185">Reference proteome</keyword>
<name>A0A4R4P799_9ACTN</name>
<dbReference type="Pfam" id="PF01575">
    <property type="entry name" value="MaoC_dehydratas"/>
    <property type="match status" value="1"/>
</dbReference>
<accession>A0A4R4P799</accession>
<dbReference type="InterPro" id="IPR002539">
    <property type="entry name" value="MaoC-like_dom"/>
</dbReference>
<dbReference type="InterPro" id="IPR052342">
    <property type="entry name" value="MCH/BMMD"/>
</dbReference>
<dbReference type="AlphaFoldDB" id="A0A4R4P799"/>
<evidence type="ECO:0000313" key="4">
    <source>
        <dbReference type="Proteomes" id="UP000295431"/>
    </source>
</evidence>
<dbReference type="Proteomes" id="UP000295431">
    <property type="component" value="Unassembled WGS sequence"/>
</dbReference>
<dbReference type="Gene3D" id="3.10.129.10">
    <property type="entry name" value="Hotdog Thioesterase"/>
    <property type="match status" value="1"/>
</dbReference>
<comment type="similarity">
    <text evidence="1">Belongs to the enoyl-CoA hydratase/isomerase family.</text>
</comment>
<dbReference type="PANTHER" id="PTHR43664">
    <property type="entry name" value="MONOAMINE OXIDASE-RELATED"/>
    <property type="match status" value="1"/>
</dbReference>
<dbReference type="RefSeq" id="WP_131938496.1">
    <property type="nucleotide sequence ID" value="NZ_BAAAMX010000002.1"/>
</dbReference>
<comment type="caution">
    <text evidence="3">The sequence shown here is derived from an EMBL/GenBank/DDBJ whole genome shotgun (WGS) entry which is preliminary data.</text>
</comment>